<keyword evidence="6 8" id="KW-0067">ATP-binding</keyword>
<dbReference type="InterPro" id="IPR027417">
    <property type="entry name" value="P-loop_NTPase"/>
</dbReference>
<dbReference type="Gene3D" id="1.25.40.20">
    <property type="entry name" value="Ankyrin repeat-containing domain"/>
    <property type="match status" value="1"/>
</dbReference>
<dbReference type="PROSITE" id="PS50004">
    <property type="entry name" value="C2"/>
    <property type="match status" value="1"/>
</dbReference>
<dbReference type="GO" id="GO:0005524">
    <property type="term" value="F:ATP binding"/>
    <property type="evidence" value="ECO:0007669"/>
    <property type="project" value="UniProtKB-UniRule"/>
</dbReference>
<dbReference type="Gene3D" id="1.10.510.10">
    <property type="entry name" value="Transferase(Phosphotransferase) domain 1"/>
    <property type="match status" value="1"/>
</dbReference>
<dbReference type="InterPro" id="IPR000008">
    <property type="entry name" value="C2_dom"/>
</dbReference>
<evidence type="ECO:0000256" key="8">
    <source>
        <dbReference type="PROSITE-ProRule" id="PRU10141"/>
    </source>
</evidence>
<protein>
    <recommendedName>
        <fullName evidence="15">Protein kinase-like (PK-like)</fullName>
    </recommendedName>
</protein>
<evidence type="ECO:0000256" key="1">
    <source>
        <dbReference type="ARBA" id="ARBA00022527"/>
    </source>
</evidence>
<evidence type="ECO:0000259" key="10">
    <source>
        <dbReference type="PROSITE" id="PS50004"/>
    </source>
</evidence>
<evidence type="ECO:0008006" key="15">
    <source>
        <dbReference type="Google" id="ProtNLM"/>
    </source>
</evidence>
<evidence type="ECO:0000256" key="6">
    <source>
        <dbReference type="ARBA" id="ARBA00022840"/>
    </source>
</evidence>
<dbReference type="PANTHER" id="PTHR24351">
    <property type="entry name" value="RIBOSOMAL PROTEIN S6 KINASE"/>
    <property type="match status" value="1"/>
</dbReference>
<name>A0A370TKC1_9HELO</name>
<dbReference type="PROSITE" id="PS00107">
    <property type="entry name" value="PROTEIN_KINASE_ATP"/>
    <property type="match status" value="1"/>
</dbReference>
<keyword evidence="5" id="KW-0418">Kinase</keyword>
<dbReference type="SUPFAM" id="SSF49562">
    <property type="entry name" value="C2 domain (Calcium/lipid-binding domain, CaLB)"/>
    <property type="match status" value="1"/>
</dbReference>
<feature type="domain" description="C2" evidence="10">
    <location>
        <begin position="1226"/>
        <end position="1397"/>
    </location>
</feature>
<dbReference type="InterPro" id="IPR000961">
    <property type="entry name" value="AGC-kinase_C"/>
</dbReference>
<dbReference type="SUPFAM" id="SSF56112">
    <property type="entry name" value="Protein kinase-like (PK-like)"/>
    <property type="match status" value="1"/>
</dbReference>
<evidence type="ECO:0000256" key="3">
    <source>
        <dbReference type="ARBA" id="ARBA00022737"/>
    </source>
</evidence>
<dbReference type="SUPFAM" id="SSF53474">
    <property type="entry name" value="alpha/beta-Hydrolases"/>
    <property type="match status" value="1"/>
</dbReference>
<dbReference type="RefSeq" id="XP_031868619.1">
    <property type="nucleotide sequence ID" value="XM_032015198.1"/>
</dbReference>
<feature type="repeat" description="ANK" evidence="7">
    <location>
        <begin position="1138"/>
        <end position="1170"/>
    </location>
</feature>
<feature type="domain" description="Protein kinase" evidence="11">
    <location>
        <begin position="1431"/>
        <end position="1668"/>
    </location>
</feature>
<feature type="compositionally biased region" description="Basic and acidic residues" evidence="9">
    <location>
        <begin position="1727"/>
        <end position="1758"/>
    </location>
</feature>
<dbReference type="Pfam" id="PF24883">
    <property type="entry name" value="NPHP3_N"/>
    <property type="match status" value="1"/>
</dbReference>
<evidence type="ECO:0000256" key="2">
    <source>
        <dbReference type="ARBA" id="ARBA00022679"/>
    </source>
</evidence>
<dbReference type="PROSITE" id="PS50011">
    <property type="entry name" value="PROTEIN_KINASE_DOM"/>
    <property type="match status" value="1"/>
</dbReference>
<dbReference type="GeneID" id="43599424"/>
<dbReference type="InterPro" id="IPR035892">
    <property type="entry name" value="C2_domain_sf"/>
</dbReference>
<feature type="region of interest" description="Disordered" evidence="9">
    <location>
        <begin position="1283"/>
        <end position="1318"/>
    </location>
</feature>
<evidence type="ECO:0000313" key="14">
    <source>
        <dbReference type="Proteomes" id="UP000254866"/>
    </source>
</evidence>
<evidence type="ECO:0000256" key="9">
    <source>
        <dbReference type="SAM" id="MobiDB-lite"/>
    </source>
</evidence>
<feature type="domain" description="AGC-kinase C-terminal" evidence="12">
    <location>
        <begin position="1669"/>
        <end position="1722"/>
    </location>
</feature>
<keyword evidence="4 8" id="KW-0547">Nucleotide-binding</keyword>
<dbReference type="Gene3D" id="3.40.50.1820">
    <property type="entry name" value="alpha/beta hydrolase"/>
    <property type="match status" value="1"/>
</dbReference>
<dbReference type="Gene3D" id="2.60.40.150">
    <property type="entry name" value="C2 domain"/>
    <property type="match status" value="1"/>
</dbReference>
<keyword evidence="7" id="KW-0040">ANK repeat</keyword>
<feature type="region of interest" description="Disordered" evidence="9">
    <location>
        <begin position="1725"/>
        <end position="1758"/>
    </location>
</feature>
<evidence type="ECO:0000256" key="4">
    <source>
        <dbReference type="ARBA" id="ARBA00022741"/>
    </source>
</evidence>
<dbReference type="Pfam" id="PF12796">
    <property type="entry name" value="Ank_2"/>
    <property type="match status" value="2"/>
</dbReference>
<dbReference type="Gene3D" id="3.30.200.20">
    <property type="entry name" value="Phosphorylase Kinase, domain 1"/>
    <property type="match status" value="1"/>
</dbReference>
<dbReference type="PROSITE" id="PS51285">
    <property type="entry name" value="AGC_KINASE_CTER"/>
    <property type="match status" value="1"/>
</dbReference>
<feature type="region of interest" description="Disordered" evidence="9">
    <location>
        <begin position="847"/>
        <end position="868"/>
    </location>
</feature>
<dbReference type="GO" id="GO:0004674">
    <property type="term" value="F:protein serine/threonine kinase activity"/>
    <property type="evidence" value="ECO:0007669"/>
    <property type="project" value="UniProtKB-KW"/>
</dbReference>
<dbReference type="SMART" id="SM00248">
    <property type="entry name" value="ANK"/>
    <property type="match status" value="4"/>
</dbReference>
<gene>
    <name evidence="13" type="ORF">BP5553_06575</name>
</gene>
<dbReference type="Pfam" id="PF00069">
    <property type="entry name" value="Pkinase"/>
    <property type="match status" value="1"/>
</dbReference>
<dbReference type="EMBL" id="NPIC01000005">
    <property type="protein sequence ID" value="RDL35963.1"/>
    <property type="molecule type" value="Genomic_DNA"/>
</dbReference>
<dbReference type="PROSITE" id="PS50297">
    <property type="entry name" value="ANK_REP_REGION"/>
    <property type="match status" value="2"/>
</dbReference>
<dbReference type="InterPro" id="IPR036770">
    <property type="entry name" value="Ankyrin_rpt-contain_sf"/>
</dbReference>
<dbReference type="InterPro" id="IPR000719">
    <property type="entry name" value="Prot_kinase_dom"/>
</dbReference>
<dbReference type="InterPro" id="IPR002110">
    <property type="entry name" value="Ankyrin_rpt"/>
</dbReference>
<dbReference type="SUPFAM" id="SSF52540">
    <property type="entry name" value="P-loop containing nucleoside triphosphate hydrolases"/>
    <property type="match status" value="1"/>
</dbReference>
<dbReference type="OrthoDB" id="194358at2759"/>
<feature type="binding site" evidence="8">
    <location>
        <position position="1460"/>
    </location>
    <ligand>
        <name>ATP</name>
        <dbReference type="ChEBI" id="CHEBI:30616"/>
    </ligand>
</feature>
<dbReference type="InterPro" id="IPR056884">
    <property type="entry name" value="NPHP3-like_N"/>
</dbReference>
<dbReference type="InterPro" id="IPR017441">
    <property type="entry name" value="Protein_kinase_ATP_BS"/>
</dbReference>
<feature type="repeat" description="ANK" evidence="7">
    <location>
        <begin position="1171"/>
        <end position="1205"/>
    </location>
</feature>
<keyword evidence="1" id="KW-0723">Serine/threonine-protein kinase</keyword>
<proteinExistence type="predicted"/>
<keyword evidence="2" id="KW-0808">Transferase</keyword>
<sequence>MVEHSIFDTEITVLYEPENANSIVDIVFVHGLQGHPYKTWACKKDGKAPGLSLKLSDTRPSKQRSKKILRRLISRHPKTSIGTSQSGTTFGNVAFGEDQRPVERDNTSPPSFDFWPADLLPTDCPRARILTWGYDSKITKYMTAAVNQNGIFSHSKDLLFALQRNRDLNRPLVFVAHSLGGIIVKEMLARSYMSAENELLNIVESTTAVVFLGTPHRGSKDLASVGEMARKVASAVMMDTNSVMLDALGLKNSELERCQESFSRLWLSHKFQVKTFQEGLPMTRVKIGLLNEKIVPDFSSLLGDSRERAETLDADHIDMCRFSNASDPNYRKVSGELKIICRSLEGNNYQAKSVSRRSENYRSENSKREFTPIEKACLQSLFFPGIETRQQTIDKPLEETCLWLLQAPTYRAWRARENLENHHGLLWIKGKPGSGKSTLMREAFRYAEQHKAEEKFFTASFFFNACGGELERSPLGLLRSLLYQLLPQSPDVFRKFLVLYRRMNKDQSKCVLWHVGALKSFFQSVFTQPGVRRTIIFIDALDECTGEGMRELAYFFRNVTTSAHKDGVELDICLSSRQYPAVTIRLCPEIIVEDFNEQDMIRYVEQRFATSGISSDSQWAHLVHEILERSSGVFLWLVLVVDILLKDRDNGKNIKHLENRIRQVPQALEELFAQILEGISSQESYTTTRFFQWALLARRTLRLREWRHILAFTKDTAPSSLSEWRGSEDYTENDQQLEWQIRSISRGLVEVKTQQNQSLPAHAHDEWDSIWAGAGSQDADHGENRVVQFIHESVREFFLYRNGFSFLDANIGPHFIGEGHLSILNTCLDYISIDELDALVQARMKAESKGSASPPLSSYVVESRPHSEKNRGVREKALSVMSFGTSASDYVPSVHSNHSARSALRAAAAAASITITTPGISTETHDSIEEDTSFALREFLNDPIIAAPPEALEDAVAFASAAQSVAGQSQVLEDFPALLSYASDMIFVHASFAEKQGADPIKIIERLRNKDTWKRWLSLQENISTETTLLYFAAECNLKSWVQCLLDLGEDCNVHGGEYGTPLLAAANGCNIEAMTLLLDRGGDISSCDRKRRTPLHHIAATSDPGLLRVFWGYVESKADSSSLPSFAASVINATDIFGQTPLHLAVWHSDENMVKELLNCGAKVNVRDKFWDTPLHFACERGQPSLDICRVLLDAGVNTFAENRQLKMPLQIASESGFEEAVALVTAHQQTDLLSTPILVPKGLLDLKIVEARGLRKCREPYFVAVFQKNELISKVGYEDGAGEDGKESSVAGIPIEKSGSGNRRSPLAKTLRSRQSSNSSVASLGDYRNVKLGAVNKLITCPKWDIEAVFDVVGSDSLLDISIYDRGTTDERFIGHVNFELILLEAGDNPVRGWYPLKGYSNDDNVQGEIYIETAFRGTKTKYYGPNDFQILKLIGKGASGQVYQVRKRGTKRFYAMKVLPNKVNVQEKEVGERHTVRIAMEDSPFIAGLKFSFQTPTDLYLVVDYMSGGELFWHLQKEGRFDENRAKFYIAELILALQHLHIHDIYRELKPETILLDANGHITLLCEITEYTAPEVLLDEVGYTKMADFWSLGVLVFEMCCGWSPFYSEDTQQMYKNIAFGKVRFPRDSLTTEGRNFVKGLLNRNPKHRLGVQDDAEELKRHPFFFDIDWEALTKKLITPPFKPKIKPEIDIHNFDPELTSANFKEFIFVDESGLNENIQAPELKGDLDDMDEDGKRERDREELFEVSEKRLSGV</sequence>
<accession>A0A370TKC1</accession>
<dbReference type="STRING" id="2656787.A0A370TKC1"/>
<comment type="caution">
    <text evidence="13">The sequence shown here is derived from an EMBL/GenBank/DDBJ whole genome shotgun (WGS) entry which is preliminary data.</text>
</comment>
<dbReference type="Gene3D" id="3.40.50.300">
    <property type="entry name" value="P-loop containing nucleotide triphosphate hydrolases"/>
    <property type="match status" value="1"/>
</dbReference>
<dbReference type="SMART" id="SM00133">
    <property type="entry name" value="S_TK_X"/>
    <property type="match status" value="1"/>
</dbReference>
<dbReference type="InterPro" id="IPR029058">
    <property type="entry name" value="AB_hydrolase_fold"/>
</dbReference>
<evidence type="ECO:0000256" key="7">
    <source>
        <dbReference type="PROSITE-ProRule" id="PRU00023"/>
    </source>
</evidence>
<evidence type="ECO:0000259" key="11">
    <source>
        <dbReference type="PROSITE" id="PS50011"/>
    </source>
</evidence>
<reference evidence="13 14" key="1">
    <citation type="journal article" date="2018" name="IMA Fungus">
        <title>IMA Genome-F 9: Draft genome sequence of Annulohypoxylon stygium, Aspergillus mulundensis, Berkeleyomyces basicola (syn. Thielaviopsis basicola), Ceratocystis smalleyi, two Cercospora beticola strains, Coleophoma cylindrospora, Fusarium fracticaudum, Phialophora cf. hyalina, and Morchella septimelata.</title>
        <authorList>
            <person name="Wingfield B.D."/>
            <person name="Bills G.F."/>
            <person name="Dong Y."/>
            <person name="Huang W."/>
            <person name="Nel W.J."/>
            <person name="Swalarsk-Parry B.S."/>
            <person name="Vaghefi N."/>
            <person name="Wilken P.M."/>
            <person name="An Z."/>
            <person name="de Beer Z.W."/>
            <person name="De Vos L."/>
            <person name="Chen L."/>
            <person name="Duong T.A."/>
            <person name="Gao Y."/>
            <person name="Hammerbacher A."/>
            <person name="Kikkert J.R."/>
            <person name="Li Y."/>
            <person name="Li H."/>
            <person name="Li K."/>
            <person name="Li Q."/>
            <person name="Liu X."/>
            <person name="Ma X."/>
            <person name="Naidoo K."/>
            <person name="Pethybridge S.J."/>
            <person name="Sun J."/>
            <person name="Steenkamp E.T."/>
            <person name="van der Nest M.A."/>
            <person name="van Wyk S."/>
            <person name="Wingfield M.J."/>
            <person name="Xiong C."/>
            <person name="Yue Q."/>
            <person name="Zhang X."/>
        </authorList>
    </citation>
    <scope>NUCLEOTIDE SEQUENCE [LARGE SCALE GENOMIC DNA]</scope>
    <source>
        <strain evidence="13 14">BP 5553</strain>
    </source>
</reference>
<dbReference type="InterPro" id="IPR011009">
    <property type="entry name" value="Kinase-like_dom_sf"/>
</dbReference>
<organism evidence="13 14">
    <name type="scientific">Venustampulla echinocandica</name>
    <dbReference type="NCBI Taxonomy" id="2656787"/>
    <lineage>
        <taxon>Eukaryota</taxon>
        <taxon>Fungi</taxon>
        <taxon>Dikarya</taxon>
        <taxon>Ascomycota</taxon>
        <taxon>Pezizomycotina</taxon>
        <taxon>Leotiomycetes</taxon>
        <taxon>Helotiales</taxon>
        <taxon>Pleuroascaceae</taxon>
        <taxon>Venustampulla</taxon>
    </lineage>
</organism>
<evidence type="ECO:0000256" key="5">
    <source>
        <dbReference type="ARBA" id="ARBA00022777"/>
    </source>
</evidence>
<evidence type="ECO:0000313" key="13">
    <source>
        <dbReference type="EMBL" id="RDL35963.1"/>
    </source>
</evidence>
<dbReference type="PROSITE" id="PS50088">
    <property type="entry name" value="ANK_REPEAT"/>
    <property type="match status" value="3"/>
</dbReference>
<dbReference type="SUPFAM" id="SSF48403">
    <property type="entry name" value="Ankyrin repeat"/>
    <property type="match status" value="1"/>
</dbReference>
<keyword evidence="14" id="KW-1185">Reference proteome</keyword>
<feature type="repeat" description="ANK" evidence="7">
    <location>
        <begin position="1058"/>
        <end position="1090"/>
    </location>
</feature>
<dbReference type="Proteomes" id="UP000254866">
    <property type="component" value="Unassembled WGS sequence"/>
</dbReference>
<evidence type="ECO:0000259" key="12">
    <source>
        <dbReference type="PROSITE" id="PS51285"/>
    </source>
</evidence>
<keyword evidence="3" id="KW-0677">Repeat</keyword>